<dbReference type="AlphaFoldDB" id="A0A7H4MXV6"/>
<evidence type="ECO:0000256" key="1">
    <source>
        <dbReference type="SAM" id="Phobius"/>
    </source>
</evidence>
<accession>A0A7H4MXV6</accession>
<evidence type="ECO:0000313" key="2">
    <source>
        <dbReference type="EMBL" id="STT07919.1"/>
    </source>
</evidence>
<protein>
    <submittedName>
        <fullName evidence="2">MFS transporter</fullName>
    </submittedName>
</protein>
<sequence>MISGGLGYAFVPVMGAIIAGVALLLVLFSGRAQPEEAFANR</sequence>
<organism evidence="2 3">
    <name type="scientific">Klebsiella michiganensis</name>
    <dbReference type="NCBI Taxonomy" id="1134687"/>
    <lineage>
        <taxon>Bacteria</taxon>
        <taxon>Pseudomonadati</taxon>
        <taxon>Pseudomonadota</taxon>
        <taxon>Gammaproteobacteria</taxon>
        <taxon>Enterobacterales</taxon>
        <taxon>Enterobacteriaceae</taxon>
        <taxon>Klebsiella/Raoultella group</taxon>
        <taxon>Klebsiella</taxon>
    </lineage>
</organism>
<keyword evidence="1" id="KW-1133">Transmembrane helix</keyword>
<gene>
    <name evidence="2" type="primary">ydhP_4</name>
    <name evidence="2" type="ORF">NCTC11694_07547</name>
</gene>
<proteinExistence type="predicted"/>
<name>A0A7H4MXV6_9ENTR</name>
<dbReference type="EMBL" id="UGJR01000006">
    <property type="protein sequence ID" value="STT07919.1"/>
    <property type="molecule type" value="Genomic_DNA"/>
</dbReference>
<evidence type="ECO:0000313" key="3">
    <source>
        <dbReference type="Proteomes" id="UP000255050"/>
    </source>
</evidence>
<reference evidence="2 3" key="1">
    <citation type="submission" date="2018-06" db="EMBL/GenBank/DDBJ databases">
        <authorList>
            <consortium name="Pathogen Informatics"/>
            <person name="Doyle S."/>
        </authorList>
    </citation>
    <scope>NUCLEOTIDE SEQUENCE [LARGE SCALE GENOMIC DNA]</scope>
    <source>
        <strain evidence="2 3">NCTC11694</strain>
    </source>
</reference>
<dbReference type="Proteomes" id="UP000255050">
    <property type="component" value="Unassembled WGS sequence"/>
</dbReference>
<comment type="caution">
    <text evidence="2">The sequence shown here is derived from an EMBL/GenBank/DDBJ whole genome shotgun (WGS) entry which is preliminary data.</text>
</comment>
<keyword evidence="1" id="KW-0812">Transmembrane</keyword>
<keyword evidence="1" id="KW-0472">Membrane</keyword>
<feature type="transmembrane region" description="Helical" evidence="1">
    <location>
        <begin position="6"/>
        <end position="28"/>
    </location>
</feature>